<dbReference type="Pfam" id="PF20431">
    <property type="entry name" value="E_motif"/>
    <property type="match status" value="1"/>
</dbReference>
<evidence type="ECO:0000313" key="4">
    <source>
        <dbReference type="EMBL" id="VDC62286.1"/>
    </source>
</evidence>
<dbReference type="Pfam" id="PF01535">
    <property type="entry name" value="PPR"/>
    <property type="match status" value="4"/>
</dbReference>
<evidence type="ECO:0000256" key="2">
    <source>
        <dbReference type="PROSITE-ProRule" id="PRU00708"/>
    </source>
</evidence>
<protein>
    <recommendedName>
        <fullName evidence="5">Pentacotripeptide-repeat region of PRORP domain-containing protein</fullName>
    </recommendedName>
</protein>
<dbReference type="Gene3D" id="1.25.40.10">
    <property type="entry name" value="Tetratricopeptide repeat domain"/>
    <property type="match status" value="3"/>
</dbReference>
<feature type="repeat" description="PPR" evidence="2">
    <location>
        <begin position="182"/>
        <end position="216"/>
    </location>
</feature>
<dbReference type="NCBIfam" id="TIGR00756">
    <property type="entry name" value="PPR"/>
    <property type="match status" value="3"/>
</dbReference>
<dbReference type="InterPro" id="IPR002885">
    <property type="entry name" value="PPR_rpt"/>
</dbReference>
<dbReference type="PANTHER" id="PTHR47926">
    <property type="entry name" value="PENTATRICOPEPTIDE REPEAT-CONTAINING PROTEIN"/>
    <property type="match status" value="1"/>
</dbReference>
<evidence type="ECO:0000313" key="3">
    <source>
        <dbReference type="EMBL" id="CAG7865188.1"/>
    </source>
</evidence>
<dbReference type="Proteomes" id="UP000694005">
    <property type="component" value="Chromosome A09"/>
</dbReference>
<dbReference type="EMBL" id="LR031568">
    <property type="protein sequence ID" value="VDC62286.1"/>
    <property type="molecule type" value="Genomic_DNA"/>
</dbReference>
<dbReference type="FunFam" id="1.25.40.10:FF:001237">
    <property type="entry name" value="Pentatricopeptide repeat-containing protein"/>
    <property type="match status" value="1"/>
</dbReference>
<gene>
    <name evidence="4" type="ORF">BRAA09T39897Z</name>
    <name evidence="3" type="ORF">BRAPAZ1V2_A09P56550.2</name>
</gene>
<dbReference type="InterPro" id="IPR046848">
    <property type="entry name" value="E_motif"/>
</dbReference>
<sequence length="532" mass="59460">MAKASSIRQFVTSRSNSNAPVLGLLKSFKLLDESSSVEHLFQVHARLITSGNFWDSSWAIRLLKCSSRFGDASYTVSIFRSIGKLYNANAVFKAFWVSSTPHKALSFYFDVLRCGFVPDSYTFVSLFGCIGKIDSGKMCHGQAVKRGCDQVLAVQNSLMRMYTCCGELDLAKKVYVEIPKRDIVSWNSLIAGLVRRGDVWSARKLFDEMPERNLVSWNIMIDAYMGANNPGVSISLFREMVGAGFRGNDSTLVLLLKACGRSDRLKEGRSVHASLIRTLVNSNVVVDTALVDMYGKCKEVELARRIFDSVSRRNRVTWNVMILAHCLHGNPENGFELFEAMIDGELIPDEVTFVGVLCGCARYGLLSQGKSYYALMVEEFQIKPNFGHLWCMANLYSSAGLPEEAEGMLKNLPEEDVTPESTKWSNLLSSTRFTGNSALGESIAKSLIEKDPLNYKYYHLLMNVYSVAGRWEDVDRVREVVKERKIGRLPGCGLVDLKEIVHDLRLGCEEVDKVITETSVDEDVTSCADMIS</sequence>
<dbReference type="PANTHER" id="PTHR47926:SF365">
    <property type="entry name" value="DYW DOMAIN-CONTAINING PROTEIN"/>
    <property type="match status" value="1"/>
</dbReference>
<keyword evidence="1" id="KW-0677">Repeat</keyword>
<proteinExistence type="predicted"/>
<organism evidence="4">
    <name type="scientific">Brassica campestris</name>
    <name type="common">Field mustard</name>
    <dbReference type="NCBI Taxonomy" id="3711"/>
    <lineage>
        <taxon>Eukaryota</taxon>
        <taxon>Viridiplantae</taxon>
        <taxon>Streptophyta</taxon>
        <taxon>Embryophyta</taxon>
        <taxon>Tracheophyta</taxon>
        <taxon>Spermatophyta</taxon>
        <taxon>Magnoliopsida</taxon>
        <taxon>eudicotyledons</taxon>
        <taxon>Gunneridae</taxon>
        <taxon>Pentapetalae</taxon>
        <taxon>rosids</taxon>
        <taxon>malvids</taxon>
        <taxon>Brassicales</taxon>
        <taxon>Brassicaceae</taxon>
        <taxon>Brassiceae</taxon>
        <taxon>Brassica</taxon>
    </lineage>
</organism>
<dbReference type="Gramene" id="A09p56550.2_BraZ1">
    <property type="protein sequence ID" value="A09p56550.2_BraZ1.CDS.1"/>
    <property type="gene ID" value="A09g56550.2_BraZ1"/>
</dbReference>
<reference evidence="4" key="1">
    <citation type="submission" date="2018-11" db="EMBL/GenBank/DDBJ databases">
        <authorList>
            <consortium name="Genoscope - CEA"/>
            <person name="William W."/>
        </authorList>
    </citation>
    <scope>NUCLEOTIDE SEQUENCE</scope>
</reference>
<dbReference type="Pfam" id="PF13041">
    <property type="entry name" value="PPR_2"/>
    <property type="match status" value="1"/>
</dbReference>
<evidence type="ECO:0000256" key="1">
    <source>
        <dbReference type="ARBA" id="ARBA00022737"/>
    </source>
</evidence>
<dbReference type="GO" id="GO:0003723">
    <property type="term" value="F:RNA binding"/>
    <property type="evidence" value="ECO:0007669"/>
    <property type="project" value="InterPro"/>
</dbReference>
<dbReference type="GO" id="GO:0009451">
    <property type="term" value="P:RNA modification"/>
    <property type="evidence" value="ECO:0007669"/>
    <property type="project" value="InterPro"/>
</dbReference>
<dbReference type="PROSITE" id="PS51375">
    <property type="entry name" value="PPR"/>
    <property type="match status" value="2"/>
</dbReference>
<dbReference type="InterPro" id="IPR046960">
    <property type="entry name" value="PPR_At4g14850-like_plant"/>
</dbReference>
<accession>A0A3P5Y4W6</accession>
<evidence type="ECO:0008006" key="5">
    <source>
        <dbReference type="Google" id="ProtNLM"/>
    </source>
</evidence>
<name>A0A3P5Y4W6_BRACM</name>
<dbReference type="InterPro" id="IPR011990">
    <property type="entry name" value="TPR-like_helical_dom_sf"/>
</dbReference>
<dbReference type="EMBL" id="LS974625">
    <property type="protein sequence ID" value="CAG7865188.1"/>
    <property type="molecule type" value="Genomic_DNA"/>
</dbReference>
<feature type="repeat" description="PPR" evidence="2">
    <location>
        <begin position="314"/>
        <end position="348"/>
    </location>
</feature>
<dbReference type="AlphaFoldDB" id="A0A3P5Y4W6"/>